<feature type="transmembrane region" description="Helical" evidence="6">
    <location>
        <begin position="75"/>
        <end position="93"/>
    </location>
</feature>
<evidence type="ECO:0008006" key="9">
    <source>
        <dbReference type="Google" id="ProtNLM"/>
    </source>
</evidence>
<evidence type="ECO:0000256" key="3">
    <source>
        <dbReference type="ARBA" id="ARBA00022692"/>
    </source>
</evidence>
<dbReference type="PANTHER" id="PTHR30086:SF20">
    <property type="entry name" value="ARGININE EXPORTER PROTEIN ARGO-RELATED"/>
    <property type="match status" value="1"/>
</dbReference>
<reference evidence="7 8" key="1">
    <citation type="submission" date="2015-05" db="EMBL/GenBank/DDBJ databases">
        <authorList>
            <person name="Tang B."/>
            <person name="Yu Y."/>
        </authorList>
    </citation>
    <scope>NUCLEOTIDE SEQUENCE [LARGE SCALE GENOMIC DNA]</scope>
    <source>
        <strain evidence="7 8">DSM 7029</strain>
    </source>
</reference>
<keyword evidence="8" id="KW-1185">Reference proteome</keyword>
<protein>
    <recommendedName>
        <fullName evidence="9">LysE family translocator</fullName>
    </recommendedName>
</protein>
<dbReference type="GO" id="GO:0005886">
    <property type="term" value="C:plasma membrane"/>
    <property type="evidence" value="ECO:0007669"/>
    <property type="project" value="UniProtKB-SubCell"/>
</dbReference>
<comment type="subcellular location">
    <subcellularLocation>
        <location evidence="1">Cell membrane</location>
        <topology evidence="1">Multi-pass membrane protein</topology>
    </subcellularLocation>
</comment>
<keyword evidence="5 6" id="KW-0472">Membrane</keyword>
<keyword evidence="3 6" id="KW-0812">Transmembrane</keyword>
<dbReference type="AlphaFoldDB" id="A0A0G3BNC7"/>
<keyword evidence="4 6" id="KW-1133">Transmembrane helix</keyword>
<dbReference type="PIRSF" id="PIRSF006324">
    <property type="entry name" value="LeuE"/>
    <property type="match status" value="1"/>
</dbReference>
<evidence type="ECO:0000256" key="4">
    <source>
        <dbReference type="ARBA" id="ARBA00022989"/>
    </source>
</evidence>
<evidence type="ECO:0000256" key="6">
    <source>
        <dbReference type="SAM" id="Phobius"/>
    </source>
</evidence>
<sequence length="223" mass="23022">MPDLGLLATFAMTNFLLNISPGPAVLQVLGHAIANGALRAQASVLGILAGNLVYCTLSALGLGAILIASPTLFGVLRYLGVAYLLYIGVRRMLARSQPLAVKAAGAGFGPLTLFRDSLLLQLSNPKSLLFFGAMLPTFVDPARPAGPQIFTLGVLAILLELPVLAAYALLGARIATSVENPRYHRWLDLACGGMLVVAALFVATTPVHPPSAPVATAAGGTPS</sequence>
<feature type="transmembrane region" description="Helical" evidence="6">
    <location>
        <begin position="186"/>
        <end position="204"/>
    </location>
</feature>
<dbReference type="STRING" id="413882.AAW51_4263"/>
<feature type="transmembrane region" description="Helical" evidence="6">
    <location>
        <begin position="42"/>
        <end position="68"/>
    </location>
</feature>
<dbReference type="PANTHER" id="PTHR30086">
    <property type="entry name" value="ARGININE EXPORTER PROTEIN ARGO"/>
    <property type="match status" value="1"/>
</dbReference>
<evidence type="ECO:0000256" key="1">
    <source>
        <dbReference type="ARBA" id="ARBA00004651"/>
    </source>
</evidence>
<gene>
    <name evidence="7" type="ORF">AAW51_4263</name>
</gene>
<organism evidence="7 8">
    <name type="scientific">Caldimonas brevitalea</name>
    <dbReference type="NCBI Taxonomy" id="413882"/>
    <lineage>
        <taxon>Bacteria</taxon>
        <taxon>Pseudomonadati</taxon>
        <taxon>Pseudomonadota</taxon>
        <taxon>Betaproteobacteria</taxon>
        <taxon>Burkholderiales</taxon>
        <taxon>Sphaerotilaceae</taxon>
        <taxon>Caldimonas</taxon>
    </lineage>
</organism>
<evidence type="ECO:0000256" key="2">
    <source>
        <dbReference type="ARBA" id="ARBA00022475"/>
    </source>
</evidence>
<dbReference type="PATRIC" id="fig|413882.6.peg.4457"/>
<dbReference type="GO" id="GO:0015171">
    <property type="term" value="F:amino acid transmembrane transporter activity"/>
    <property type="evidence" value="ECO:0007669"/>
    <property type="project" value="TreeGrafter"/>
</dbReference>
<dbReference type="EMBL" id="CP011371">
    <property type="protein sequence ID" value="AKJ30954.1"/>
    <property type="molecule type" value="Genomic_DNA"/>
</dbReference>
<dbReference type="InterPro" id="IPR001123">
    <property type="entry name" value="LeuE-type"/>
</dbReference>
<dbReference type="Proteomes" id="UP000035352">
    <property type="component" value="Chromosome"/>
</dbReference>
<proteinExistence type="predicted"/>
<evidence type="ECO:0000313" key="8">
    <source>
        <dbReference type="Proteomes" id="UP000035352"/>
    </source>
</evidence>
<keyword evidence="2" id="KW-1003">Cell membrane</keyword>
<name>A0A0G3BNC7_9BURK</name>
<dbReference type="KEGG" id="pbh:AAW51_4263"/>
<evidence type="ECO:0000256" key="5">
    <source>
        <dbReference type="ARBA" id="ARBA00023136"/>
    </source>
</evidence>
<accession>A0A0G3BNC7</accession>
<dbReference type="Pfam" id="PF01810">
    <property type="entry name" value="LysE"/>
    <property type="match status" value="1"/>
</dbReference>
<dbReference type="RefSeq" id="WP_053013829.1">
    <property type="nucleotide sequence ID" value="NZ_CP011371.1"/>
</dbReference>
<evidence type="ECO:0000313" key="7">
    <source>
        <dbReference type="EMBL" id="AKJ30954.1"/>
    </source>
</evidence>
<feature type="transmembrane region" description="Helical" evidence="6">
    <location>
        <begin position="149"/>
        <end position="174"/>
    </location>
</feature>